<feature type="transmembrane region" description="Helical" evidence="1">
    <location>
        <begin position="29"/>
        <end position="47"/>
    </location>
</feature>
<gene>
    <name evidence="5" type="ORF">M1L60_02555</name>
</gene>
<dbReference type="InterPro" id="IPR013656">
    <property type="entry name" value="PAS_4"/>
</dbReference>
<dbReference type="Pfam" id="PF08448">
    <property type="entry name" value="PAS_4"/>
    <property type="match status" value="1"/>
</dbReference>
<name>A0ABT1DF66_9ACTN</name>
<dbReference type="SUPFAM" id="SSF141868">
    <property type="entry name" value="EAL domain-like"/>
    <property type="match status" value="1"/>
</dbReference>
<evidence type="ECO:0000259" key="2">
    <source>
        <dbReference type="PROSITE" id="PS50113"/>
    </source>
</evidence>
<dbReference type="SMART" id="SM00086">
    <property type="entry name" value="PAC"/>
    <property type="match status" value="1"/>
</dbReference>
<dbReference type="InterPro" id="IPR000700">
    <property type="entry name" value="PAS-assoc_C"/>
</dbReference>
<keyword evidence="1" id="KW-0812">Transmembrane</keyword>
<dbReference type="SUPFAM" id="SSF55073">
    <property type="entry name" value="Nucleotide cyclase"/>
    <property type="match status" value="1"/>
</dbReference>
<dbReference type="SMART" id="SM00052">
    <property type="entry name" value="EAL"/>
    <property type="match status" value="1"/>
</dbReference>
<dbReference type="InterPro" id="IPR052155">
    <property type="entry name" value="Biofilm_reg_signaling"/>
</dbReference>
<protein>
    <submittedName>
        <fullName evidence="5">EAL domain-containing protein</fullName>
    </submittedName>
</protein>
<dbReference type="CDD" id="cd00130">
    <property type="entry name" value="PAS"/>
    <property type="match status" value="1"/>
</dbReference>
<sequence length="754" mass="81860">MVTGSNALHRWLPTGGGLRDEDWAGRHRLMTRLLAAILVALVIFGALTDELGGGKLTTWLLLLILPCVVAAATLPGRRLPSIFVALGFTMLCAAFVAMTHGQTEAHFTFFITIGALALYRDWAPFGVFLVATTAHHWIFGIFDAELTYGHHSAQTHPLFWAVIHGVAVLCAAAFQIVQWRLTEAEEERAQENLDDREAQLTVAFEETPVPMAIFSPDGRVQRLNKAYKTWLHLPDDLPAGTMVTDLPIELADPAAPRVFDQLVSQEGSSINLRQYRRKDTGEMLWVEVHGTALRDRDGQVRVVFVHCLDVTESRRHQEELQQQVRHDALTGLLSRSAFENDLAQLLGGIEPVNVIYLDVDRFKSINDGAGHAAGDELLRGLSARLAATVPAGALVARLGGDEFVVALAGSPQAGARVGHAVLSAFTEPLEIGDGHLQVSLSLGLAAGHGADRADDTVLAADTAMYAAKRAGGNRMQIFSDDMRVEVRERIAAENRLREALAGDLTETLPIWWQPIVAADTGLVVGAEALVRMCTPQGDILGPGHFVPAAEETGLIVPLGEHVLRRAVIRLLEWTDHLDYVSVNVSPRQLAEPDFVPMLANLLAAHPALDPSRLVLEITETALLSSSVDVRERLETLKGLGVRIALDDFGTGYSSLTWLQSVPADVVKLDRSFVAGLSADPRKASIIQAVLWLARSLGMSVVAEGVEDPADWHALRELDCPSCQGYLFGKPMPPAAFAAFLQPAANRQEPLRLVS</sequence>
<evidence type="ECO:0000259" key="3">
    <source>
        <dbReference type="PROSITE" id="PS50883"/>
    </source>
</evidence>
<keyword evidence="1" id="KW-1133">Transmembrane helix</keyword>
<feature type="transmembrane region" description="Helical" evidence="1">
    <location>
        <begin position="82"/>
        <end position="102"/>
    </location>
</feature>
<keyword evidence="1" id="KW-0472">Membrane</keyword>
<dbReference type="InterPro" id="IPR000160">
    <property type="entry name" value="GGDEF_dom"/>
</dbReference>
<dbReference type="NCBIfam" id="TIGR00254">
    <property type="entry name" value="GGDEF"/>
    <property type="match status" value="1"/>
</dbReference>
<dbReference type="PROSITE" id="PS50883">
    <property type="entry name" value="EAL"/>
    <property type="match status" value="1"/>
</dbReference>
<dbReference type="InterPro" id="IPR043128">
    <property type="entry name" value="Rev_trsase/Diguanyl_cyclase"/>
</dbReference>
<dbReference type="RefSeq" id="WP_253235612.1">
    <property type="nucleotide sequence ID" value="NZ_JAMYJR010000002.1"/>
</dbReference>
<dbReference type="Proteomes" id="UP001523369">
    <property type="component" value="Unassembled WGS sequence"/>
</dbReference>
<dbReference type="InterPro" id="IPR029787">
    <property type="entry name" value="Nucleotide_cyclase"/>
</dbReference>
<dbReference type="InterPro" id="IPR001610">
    <property type="entry name" value="PAC"/>
</dbReference>
<feature type="domain" description="PAC" evidence="2">
    <location>
        <begin position="268"/>
        <end position="322"/>
    </location>
</feature>
<feature type="domain" description="GGDEF" evidence="4">
    <location>
        <begin position="350"/>
        <end position="480"/>
    </location>
</feature>
<dbReference type="NCBIfam" id="TIGR00229">
    <property type="entry name" value="sensory_box"/>
    <property type="match status" value="1"/>
</dbReference>
<evidence type="ECO:0000256" key="1">
    <source>
        <dbReference type="SAM" id="Phobius"/>
    </source>
</evidence>
<evidence type="ECO:0000259" key="4">
    <source>
        <dbReference type="PROSITE" id="PS50887"/>
    </source>
</evidence>
<dbReference type="InterPro" id="IPR035919">
    <property type="entry name" value="EAL_sf"/>
</dbReference>
<feature type="transmembrane region" description="Helical" evidence="1">
    <location>
        <begin position="158"/>
        <end position="177"/>
    </location>
</feature>
<feature type="transmembrane region" description="Helical" evidence="1">
    <location>
        <begin position="122"/>
        <end position="146"/>
    </location>
</feature>
<dbReference type="SMART" id="SM00267">
    <property type="entry name" value="GGDEF"/>
    <property type="match status" value="1"/>
</dbReference>
<dbReference type="EMBL" id="JAMYJR010000002">
    <property type="protein sequence ID" value="MCO8269468.1"/>
    <property type="molecule type" value="Genomic_DNA"/>
</dbReference>
<accession>A0ABT1DF66</accession>
<dbReference type="InterPro" id="IPR000014">
    <property type="entry name" value="PAS"/>
</dbReference>
<dbReference type="Gene3D" id="3.30.450.20">
    <property type="entry name" value="PAS domain"/>
    <property type="match status" value="1"/>
</dbReference>
<comment type="caution">
    <text evidence="5">The sequence shown here is derived from an EMBL/GenBank/DDBJ whole genome shotgun (WGS) entry which is preliminary data.</text>
</comment>
<evidence type="ECO:0000313" key="5">
    <source>
        <dbReference type="EMBL" id="MCO8269468.1"/>
    </source>
</evidence>
<dbReference type="InterPro" id="IPR001633">
    <property type="entry name" value="EAL_dom"/>
</dbReference>
<dbReference type="Pfam" id="PF00563">
    <property type="entry name" value="EAL"/>
    <property type="match status" value="1"/>
</dbReference>
<keyword evidence="6" id="KW-1185">Reference proteome</keyword>
<dbReference type="PANTHER" id="PTHR44757:SF2">
    <property type="entry name" value="BIOFILM ARCHITECTURE MAINTENANCE PROTEIN MBAA"/>
    <property type="match status" value="1"/>
</dbReference>
<dbReference type="PROSITE" id="PS50113">
    <property type="entry name" value="PAC"/>
    <property type="match status" value="1"/>
</dbReference>
<feature type="domain" description="EAL" evidence="3">
    <location>
        <begin position="489"/>
        <end position="744"/>
    </location>
</feature>
<dbReference type="Gene3D" id="3.30.70.270">
    <property type="match status" value="1"/>
</dbReference>
<dbReference type="Pfam" id="PF00990">
    <property type="entry name" value="GGDEF"/>
    <property type="match status" value="1"/>
</dbReference>
<evidence type="ECO:0000313" key="6">
    <source>
        <dbReference type="Proteomes" id="UP001523369"/>
    </source>
</evidence>
<dbReference type="PROSITE" id="PS50887">
    <property type="entry name" value="GGDEF"/>
    <property type="match status" value="1"/>
</dbReference>
<dbReference type="CDD" id="cd01949">
    <property type="entry name" value="GGDEF"/>
    <property type="match status" value="1"/>
</dbReference>
<dbReference type="InterPro" id="IPR035965">
    <property type="entry name" value="PAS-like_dom_sf"/>
</dbReference>
<proteinExistence type="predicted"/>
<dbReference type="Gene3D" id="3.20.20.450">
    <property type="entry name" value="EAL domain"/>
    <property type="match status" value="1"/>
</dbReference>
<dbReference type="CDD" id="cd01948">
    <property type="entry name" value="EAL"/>
    <property type="match status" value="1"/>
</dbReference>
<organism evidence="5 6">
    <name type="scientific">Paractinoplanes aksuensis</name>
    <dbReference type="NCBI Taxonomy" id="2939490"/>
    <lineage>
        <taxon>Bacteria</taxon>
        <taxon>Bacillati</taxon>
        <taxon>Actinomycetota</taxon>
        <taxon>Actinomycetes</taxon>
        <taxon>Micromonosporales</taxon>
        <taxon>Micromonosporaceae</taxon>
        <taxon>Paractinoplanes</taxon>
    </lineage>
</organism>
<feature type="transmembrane region" description="Helical" evidence="1">
    <location>
        <begin position="59"/>
        <end position="75"/>
    </location>
</feature>
<reference evidence="5 6" key="1">
    <citation type="submission" date="2022-06" db="EMBL/GenBank/DDBJ databases">
        <title>New Species of the Genus Actinoplanes, ActinopZanes ferrugineus.</title>
        <authorList>
            <person name="Ding P."/>
        </authorList>
    </citation>
    <scope>NUCLEOTIDE SEQUENCE [LARGE SCALE GENOMIC DNA]</scope>
    <source>
        <strain evidence="5 6">TRM88003</strain>
    </source>
</reference>
<dbReference type="PANTHER" id="PTHR44757">
    <property type="entry name" value="DIGUANYLATE CYCLASE DGCP"/>
    <property type="match status" value="1"/>
</dbReference>
<dbReference type="SUPFAM" id="SSF55785">
    <property type="entry name" value="PYP-like sensor domain (PAS domain)"/>
    <property type="match status" value="1"/>
</dbReference>